<evidence type="ECO:0000256" key="6">
    <source>
        <dbReference type="ARBA" id="ARBA00022679"/>
    </source>
</evidence>
<dbReference type="CDD" id="cd04301">
    <property type="entry name" value="NAT_SF"/>
    <property type="match status" value="1"/>
</dbReference>
<evidence type="ECO:0000256" key="9">
    <source>
        <dbReference type="RuleBase" id="RU365045"/>
    </source>
</evidence>
<evidence type="ECO:0000256" key="3">
    <source>
        <dbReference type="ARBA" id="ARBA00010712"/>
    </source>
</evidence>
<evidence type="ECO:0000259" key="10">
    <source>
        <dbReference type="PROSITE" id="PS51186"/>
    </source>
</evidence>
<protein>
    <recommendedName>
        <fullName evidence="5 9">L-2,4-diaminobutyric acid acetyltransferase</fullName>
        <shortName evidence="9">DABA acetyltransferase</shortName>
        <ecNumber evidence="4 9">2.3.1.178</ecNumber>
    </recommendedName>
</protein>
<sequence>MQIPISKFDAISQQTIQIREPVLADGARMWRIAEDSRVLDTNSSYAYLLWCRDFADTSIIAEIDGEVAGFVIGYTRPAWPRILFIWQVAVDHPHRGHGLGVDMLDALMESCALRGVAQLETTIAPDNPASVAMFASLARRRGAALTRTTLFTADQFPGGHQPEDLYRIAPVTTQEEWR</sequence>
<keyword evidence="6 9" id="KW-0808">Transferase</keyword>
<comment type="caution">
    <text evidence="11">The sequence shown here is derived from an EMBL/GenBank/DDBJ whole genome shotgun (WGS) entry which is preliminary data.</text>
</comment>
<dbReference type="SUPFAM" id="SSF55729">
    <property type="entry name" value="Acyl-CoA N-acyltransferases (Nat)"/>
    <property type="match status" value="1"/>
</dbReference>
<dbReference type="Pfam" id="PF00583">
    <property type="entry name" value="Acetyltransf_1"/>
    <property type="match status" value="1"/>
</dbReference>
<dbReference type="InterPro" id="IPR012772">
    <property type="entry name" value="Ectoine_EctA"/>
</dbReference>
<dbReference type="UniPathway" id="UPA00067">
    <property type="reaction ID" value="UER00122"/>
</dbReference>
<evidence type="ECO:0000256" key="4">
    <source>
        <dbReference type="ARBA" id="ARBA00012355"/>
    </source>
</evidence>
<evidence type="ECO:0000256" key="8">
    <source>
        <dbReference type="ARBA" id="ARBA00048924"/>
    </source>
</evidence>
<evidence type="ECO:0000256" key="1">
    <source>
        <dbReference type="ARBA" id="ARBA00003741"/>
    </source>
</evidence>
<feature type="domain" description="N-acetyltransferase" evidence="10">
    <location>
        <begin position="16"/>
        <end position="172"/>
    </location>
</feature>
<dbReference type="GO" id="GO:0019491">
    <property type="term" value="P:ectoine biosynthetic process"/>
    <property type="evidence" value="ECO:0007669"/>
    <property type="project" value="UniProtKB-UniPathway"/>
</dbReference>
<dbReference type="Gene3D" id="3.40.630.30">
    <property type="match status" value="1"/>
</dbReference>
<organism evidence="11 12">
    <name type="scientific">Nocardia aurantiaca</name>
    <dbReference type="NCBI Taxonomy" id="2675850"/>
    <lineage>
        <taxon>Bacteria</taxon>
        <taxon>Bacillati</taxon>
        <taxon>Actinomycetota</taxon>
        <taxon>Actinomycetes</taxon>
        <taxon>Mycobacteriales</taxon>
        <taxon>Nocardiaceae</taxon>
        <taxon>Nocardia</taxon>
    </lineage>
</organism>
<dbReference type="EC" id="2.3.1.178" evidence="4 9"/>
<dbReference type="NCBIfam" id="TIGR02406">
    <property type="entry name" value="ectoine_EctA"/>
    <property type="match status" value="1"/>
</dbReference>
<dbReference type="AlphaFoldDB" id="A0A6I3LBJ6"/>
<evidence type="ECO:0000256" key="7">
    <source>
        <dbReference type="ARBA" id="ARBA00023315"/>
    </source>
</evidence>
<dbReference type="Proteomes" id="UP000432464">
    <property type="component" value="Unassembled WGS sequence"/>
</dbReference>
<dbReference type="InterPro" id="IPR000182">
    <property type="entry name" value="GNAT_dom"/>
</dbReference>
<reference evidence="11 12" key="1">
    <citation type="submission" date="2019-11" db="EMBL/GenBank/DDBJ databases">
        <title>Nocardia sp. nov. CT2-14 isolated from soil.</title>
        <authorList>
            <person name="Kanchanasin P."/>
            <person name="Tanasupawat S."/>
            <person name="Yuki M."/>
            <person name="Kudo T."/>
        </authorList>
    </citation>
    <scope>NUCLEOTIDE SEQUENCE [LARGE SCALE GENOMIC DNA]</scope>
    <source>
        <strain evidence="11 12">CT2-14</strain>
    </source>
</reference>
<evidence type="ECO:0000256" key="5">
    <source>
        <dbReference type="ARBA" id="ARBA00017935"/>
    </source>
</evidence>
<comment type="pathway">
    <text evidence="2 9">Amine and polyamine biosynthesis; ectoine biosynthesis; L-ectoine from L-aspartate 4-semialdehyde: step 2/3.</text>
</comment>
<accession>A0A6I3LBJ6</accession>
<comment type="function">
    <text evidence="1 9">Catalyzes the acetylation of L-2,4-diaminobutyrate (DABA) to gamma-N-acetyl-alpha,gamma-diaminobutyric acid (ADABA) with acetyl coenzyme A.</text>
</comment>
<comment type="catalytic activity">
    <reaction evidence="8 9">
        <text>L-2,4-diaminobutanoate + acetyl-CoA = (2S)-4-acetamido-2-aminobutanoate + CoA + H(+)</text>
        <dbReference type="Rhea" id="RHEA:16901"/>
        <dbReference type="ChEBI" id="CHEBI:15378"/>
        <dbReference type="ChEBI" id="CHEBI:57287"/>
        <dbReference type="ChEBI" id="CHEBI:57288"/>
        <dbReference type="ChEBI" id="CHEBI:58761"/>
        <dbReference type="ChEBI" id="CHEBI:58929"/>
        <dbReference type="EC" id="2.3.1.178"/>
    </reaction>
</comment>
<evidence type="ECO:0000256" key="2">
    <source>
        <dbReference type="ARBA" id="ARBA00004978"/>
    </source>
</evidence>
<dbReference type="EMBL" id="WMBB01000021">
    <property type="protein sequence ID" value="MTE17259.1"/>
    <property type="molecule type" value="Genomic_DNA"/>
</dbReference>
<dbReference type="RefSeq" id="WP_154791667.1">
    <property type="nucleotide sequence ID" value="NZ_WMBB01000021.1"/>
</dbReference>
<evidence type="ECO:0000313" key="11">
    <source>
        <dbReference type="EMBL" id="MTE17259.1"/>
    </source>
</evidence>
<gene>
    <name evidence="9 11" type="primary">ectA</name>
    <name evidence="11" type="ORF">GLP40_31550</name>
</gene>
<proteinExistence type="inferred from homology"/>
<keyword evidence="12" id="KW-1185">Reference proteome</keyword>
<dbReference type="PROSITE" id="PS51186">
    <property type="entry name" value="GNAT"/>
    <property type="match status" value="1"/>
</dbReference>
<evidence type="ECO:0000313" key="12">
    <source>
        <dbReference type="Proteomes" id="UP000432464"/>
    </source>
</evidence>
<name>A0A6I3LBJ6_9NOCA</name>
<dbReference type="GO" id="GO:0033816">
    <property type="term" value="F:diaminobutyrate acetyltransferase activity"/>
    <property type="evidence" value="ECO:0007669"/>
    <property type="project" value="UniProtKB-EC"/>
</dbReference>
<keyword evidence="7 9" id="KW-0012">Acyltransferase</keyword>
<comment type="similarity">
    <text evidence="3 9">Belongs to the acetyltransferase family. EctA subfamily.</text>
</comment>
<dbReference type="PANTHER" id="PTHR43072">
    <property type="entry name" value="N-ACETYLTRANSFERASE"/>
    <property type="match status" value="1"/>
</dbReference>
<dbReference type="InterPro" id="IPR016181">
    <property type="entry name" value="Acyl_CoA_acyltransferase"/>
</dbReference>
<dbReference type="PANTHER" id="PTHR43072:SF60">
    <property type="entry name" value="L-2,4-DIAMINOBUTYRIC ACID ACETYLTRANSFERASE"/>
    <property type="match status" value="1"/>
</dbReference>